<evidence type="ECO:0000313" key="16">
    <source>
        <dbReference type="Proteomes" id="UP000012099"/>
    </source>
</evidence>
<evidence type="ECO:0000256" key="10">
    <source>
        <dbReference type="PROSITE-ProRule" id="PRU01360"/>
    </source>
</evidence>
<keyword evidence="5" id="KW-0732">Signal</keyword>
<dbReference type="InterPro" id="IPR012910">
    <property type="entry name" value="Plug_dom"/>
</dbReference>
<proteinExistence type="inferred from homology"/>
<evidence type="ECO:0000256" key="11">
    <source>
        <dbReference type="RuleBase" id="RU003357"/>
    </source>
</evidence>
<evidence type="ECO:0000256" key="8">
    <source>
        <dbReference type="ARBA" id="ARBA00023170"/>
    </source>
</evidence>
<evidence type="ECO:0000259" key="14">
    <source>
        <dbReference type="Pfam" id="PF07715"/>
    </source>
</evidence>
<dbReference type="Gene3D" id="2.40.170.20">
    <property type="entry name" value="TonB-dependent receptor, beta-barrel domain"/>
    <property type="match status" value="1"/>
</dbReference>
<dbReference type="CDD" id="cd01347">
    <property type="entry name" value="ligand_gated_channel"/>
    <property type="match status" value="1"/>
</dbReference>
<evidence type="ECO:0000259" key="13">
    <source>
        <dbReference type="Pfam" id="PF00593"/>
    </source>
</evidence>
<dbReference type="InterPro" id="IPR037066">
    <property type="entry name" value="Plug_dom_sf"/>
</dbReference>
<dbReference type="Gene3D" id="2.170.130.10">
    <property type="entry name" value="TonB-dependent receptor, plug domain"/>
    <property type="match status" value="1"/>
</dbReference>
<keyword evidence="2 10" id="KW-0813">Transport</keyword>
<gene>
    <name evidence="15" type="ORF">LEP1GSC035_3702</name>
</gene>
<dbReference type="InterPro" id="IPR000531">
    <property type="entry name" value="Beta-barrel_TonB"/>
</dbReference>
<comment type="similarity">
    <text evidence="10 11">Belongs to the TonB-dependent receptor family.</text>
</comment>
<dbReference type="Pfam" id="PF07715">
    <property type="entry name" value="Plug"/>
    <property type="match status" value="1"/>
</dbReference>
<evidence type="ECO:0000313" key="15">
    <source>
        <dbReference type="EMBL" id="EMN02652.1"/>
    </source>
</evidence>
<dbReference type="EMBL" id="AHMH02000008">
    <property type="protein sequence ID" value="EMN02652.1"/>
    <property type="molecule type" value="Genomic_DNA"/>
</dbReference>
<feature type="domain" description="TonB-dependent receptor-like beta-barrel" evidence="13">
    <location>
        <begin position="265"/>
        <end position="750"/>
    </location>
</feature>
<keyword evidence="3 10" id="KW-1134">Transmembrane beta strand</keyword>
<keyword evidence="4 10" id="KW-0812">Transmembrane</keyword>
<protein>
    <submittedName>
        <fullName evidence="15">TonB-dependent receptor</fullName>
    </submittedName>
</protein>
<dbReference type="Proteomes" id="UP000012099">
    <property type="component" value="Unassembled WGS sequence"/>
</dbReference>
<evidence type="ECO:0000256" key="3">
    <source>
        <dbReference type="ARBA" id="ARBA00022452"/>
    </source>
</evidence>
<reference evidence="15 16" key="1">
    <citation type="submission" date="2013-01" db="EMBL/GenBank/DDBJ databases">
        <authorList>
            <person name="Harkins D.M."/>
            <person name="Durkin A.S."/>
            <person name="Brinkac L.M."/>
            <person name="Haft D.H."/>
            <person name="Selengut J.D."/>
            <person name="Sanka R."/>
            <person name="DePew J."/>
            <person name="Purushe J."/>
            <person name="Whelen A.C."/>
            <person name="Vinetz J.M."/>
            <person name="Sutton G.G."/>
            <person name="Nierman W.C."/>
            <person name="Fouts D.E."/>
        </authorList>
    </citation>
    <scope>NUCLEOTIDE SEQUENCE [LARGE SCALE GENOMIC DNA]</scope>
    <source>
        <strain evidence="15 16">2007001578</strain>
    </source>
</reference>
<dbReference type="Pfam" id="PF13715">
    <property type="entry name" value="CarbopepD_reg_2"/>
    <property type="match status" value="1"/>
</dbReference>
<comment type="subcellular location">
    <subcellularLocation>
        <location evidence="1 10">Cell outer membrane</location>
        <topology evidence="1 10">Multi-pass membrane protein</topology>
    </subcellularLocation>
</comment>
<dbReference type="Gene3D" id="2.60.40.1120">
    <property type="entry name" value="Carboxypeptidase-like, regulatory domain"/>
    <property type="match status" value="1"/>
</dbReference>
<dbReference type="Pfam" id="PF00593">
    <property type="entry name" value="TonB_dep_Rec_b-barrel"/>
    <property type="match status" value="1"/>
</dbReference>
<comment type="caution">
    <text evidence="15">The sequence shown here is derived from an EMBL/GenBank/DDBJ whole genome shotgun (WGS) entry which is preliminary data.</text>
</comment>
<evidence type="ECO:0000256" key="2">
    <source>
        <dbReference type="ARBA" id="ARBA00022448"/>
    </source>
</evidence>
<dbReference type="PANTHER" id="PTHR30069:SF29">
    <property type="entry name" value="HEMOGLOBIN AND HEMOGLOBIN-HAPTOGLOBIN-BINDING PROTEIN 1-RELATED"/>
    <property type="match status" value="1"/>
</dbReference>
<dbReference type="InterPro" id="IPR036942">
    <property type="entry name" value="Beta-barrel_TonB_sf"/>
</dbReference>
<name>A0ABP2TEG0_9LEPT</name>
<accession>A0ABP2TEG0</accession>
<dbReference type="SUPFAM" id="SSF56935">
    <property type="entry name" value="Porins"/>
    <property type="match status" value="1"/>
</dbReference>
<evidence type="ECO:0000256" key="7">
    <source>
        <dbReference type="ARBA" id="ARBA00023136"/>
    </source>
</evidence>
<dbReference type="InterPro" id="IPR039426">
    <property type="entry name" value="TonB-dep_rcpt-like"/>
</dbReference>
<keyword evidence="7 10" id="KW-0472">Membrane</keyword>
<evidence type="ECO:0000256" key="5">
    <source>
        <dbReference type="ARBA" id="ARBA00022729"/>
    </source>
</evidence>
<sequence>MDFCPGVFLKNQLYYYFRIFLFSILIFPISIFALDVTLTGIVKDKYGNSISNVRIIVQESRKIAITNDKGEFVLNHVPPGKYTLVAISRDHQSETISITVGEKDEKIQFILLESSLDQSAINVTAKSTNSDFLTAPQPTTVLSGRQLDRQRGETAMSAVNNTPGVSNLTTGAGTSKPIIRGLTGQRVLVMTDGIRQEEQQFGEDHTVELDSFNIQKIEIIRGPGSLLYGSDALGGVVNVIRDKAPLSGEGTPKMAGIFNSNSYSNNKQDSGNFAVYGNLNGFGYRACSNSRKAGRITTPNGTLRNTGMMEKNQSASIGLDGDWGNFYLDSFRREQTQDLLDNPNENPGATVSQKLLHEKSHLHSFFIFSVGNLELDFSYQRNNRREIESKNKLLPIQYVLLDENTEILDKSFQFYRVTSREKYQGLNLFLDTATADAKFHHKPIFNFLKGTFGVSGLEQKNRTTGTEPLIPSYSIINIAGYFLEELKLGSLTFSAGIRGDKRSVDIRNNQTLSVSEQTKNYYMTTGSTGFVWRIDKSFSAVFNYGRGFRAPTPFELFSYGVHEGSGKFEIGNNYLKPEYSNNLDFSLRFASSKIRTEIGVFQNHIQNFIYAASIAEIDLDSGLPKYKYKQGNAVLKGGEFSFQAEIFRKLVFSGGIDIVYSRNQNDTHPLPRTTPNRARAGLRWTENSILGLKNFYFSINGRFYDSQYRIDPKETPTKSYNLMDVGLGFELPHFGDGSSKPTLDFSVQNVFNVSYVDHLSRYKDYALNPGLNAVLKISFPFTAIQ</sequence>
<keyword evidence="9 10" id="KW-0998">Cell outer membrane</keyword>
<dbReference type="InterPro" id="IPR008969">
    <property type="entry name" value="CarboxyPept-like_regulatory"/>
</dbReference>
<dbReference type="SUPFAM" id="SSF49464">
    <property type="entry name" value="Carboxypeptidase regulatory domain-like"/>
    <property type="match status" value="1"/>
</dbReference>
<dbReference type="PROSITE" id="PS52016">
    <property type="entry name" value="TONB_DEPENDENT_REC_3"/>
    <property type="match status" value="1"/>
</dbReference>
<dbReference type="PANTHER" id="PTHR30069">
    <property type="entry name" value="TONB-DEPENDENT OUTER MEMBRANE RECEPTOR"/>
    <property type="match status" value="1"/>
</dbReference>
<feature type="domain" description="TonB-dependent receptor plug" evidence="14">
    <location>
        <begin position="134"/>
        <end position="236"/>
    </location>
</feature>
<evidence type="ECO:0000256" key="1">
    <source>
        <dbReference type="ARBA" id="ARBA00004571"/>
    </source>
</evidence>
<evidence type="ECO:0000256" key="4">
    <source>
        <dbReference type="ARBA" id="ARBA00022692"/>
    </source>
</evidence>
<keyword evidence="16" id="KW-1185">Reference proteome</keyword>
<evidence type="ECO:0000256" key="9">
    <source>
        <dbReference type="ARBA" id="ARBA00023237"/>
    </source>
</evidence>
<evidence type="ECO:0000256" key="12">
    <source>
        <dbReference type="SAM" id="Phobius"/>
    </source>
</evidence>
<feature type="transmembrane region" description="Helical" evidence="12">
    <location>
        <begin position="15"/>
        <end position="38"/>
    </location>
</feature>
<keyword evidence="12" id="KW-1133">Transmembrane helix</keyword>
<organism evidence="15 16">
    <name type="scientific">Leptospira noguchii str. 2007001578</name>
    <dbReference type="NCBI Taxonomy" id="1049974"/>
    <lineage>
        <taxon>Bacteria</taxon>
        <taxon>Pseudomonadati</taxon>
        <taxon>Spirochaetota</taxon>
        <taxon>Spirochaetia</taxon>
        <taxon>Leptospirales</taxon>
        <taxon>Leptospiraceae</taxon>
        <taxon>Leptospira</taxon>
    </lineage>
</organism>
<keyword evidence="6 11" id="KW-0798">TonB box</keyword>
<keyword evidence="8 15" id="KW-0675">Receptor</keyword>
<evidence type="ECO:0000256" key="6">
    <source>
        <dbReference type="ARBA" id="ARBA00023077"/>
    </source>
</evidence>